<proteinExistence type="inferred from homology"/>
<evidence type="ECO:0000313" key="7">
    <source>
        <dbReference type="EMBL" id="PNF40159.1"/>
    </source>
</evidence>
<dbReference type="EMBL" id="NEVH01003747">
    <property type="protein sequence ID" value="PNF40159.1"/>
    <property type="molecule type" value="Genomic_DNA"/>
</dbReference>
<dbReference type="Pfam" id="PF00151">
    <property type="entry name" value="Lipase"/>
    <property type="match status" value="1"/>
</dbReference>
<dbReference type="PANTHER" id="PTHR11610:SF178">
    <property type="entry name" value="LIPASE MEMBER H-A-LIKE PROTEIN"/>
    <property type="match status" value="1"/>
</dbReference>
<dbReference type="GO" id="GO:0005615">
    <property type="term" value="C:extracellular space"/>
    <property type="evidence" value="ECO:0007669"/>
    <property type="project" value="TreeGrafter"/>
</dbReference>
<dbReference type="AlphaFoldDB" id="A0A2J7RH50"/>
<comment type="similarity">
    <text evidence="2 4">Belongs to the AB hydrolase superfamily. Lipase family.</text>
</comment>
<evidence type="ECO:0000256" key="2">
    <source>
        <dbReference type="ARBA" id="ARBA00010701"/>
    </source>
</evidence>
<feature type="signal peptide" evidence="5">
    <location>
        <begin position="1"/>
        <end position="20"/>
    </location>
</feature>
<keyword evidence="5" id="KW-0732">Signal</keyword>
<feature type="domain" description="Lipase" evidence="6">
    <location>
        <begin position="26"/>
        <end position="309"/>
    </location>
</feature>
<dbReference type="PRINTS" id="PR00821">
    <property type="entry name" value="TAGLIPASE"/>
</dbReference>
<dbReference type="InterPro" id="IPR000734">
    <property type="entry name" value="TAG_lipase"/>
</dbReference>
<comment type="subcellular location">
    <subcellularLocation>
        <location evidence="1">Secreted</location>
    </subcellularLocation>
</comment>
<organism evidence="7 8">
    <name type="scientific">Cryptotermes secundus</name>
    <dbReference type="NCBI Taxonomy" id="105785"/>
    <lineage>
        <taxon>Eukaryota</taxon>
        <taxon>Metazoa</taxon>
        <taxon>Ecdysozoa</taxon>
        <taxon>Arthropoda</taxon>
        <taxon>Hexapoda</taxon>
        <taxon>Insecta</taxon>
        <taxon>Pterygota</taxon>
        <taxon>Neoptera</taxon>
        <taxon>Polyneoptera</taxon>
        <taxon>Dictyoptera</taxon>
        <taxon>Blattodea</taxon>
        <taxon>Blattoidea</taxon>
        <taxon>Termitoidae</taxon>
        <taxon>Kalotermitidae</taxon>
        <taxon>Cryptotermitinae</taxon>
        <taxon>Cryptotermes</taxon>
    </lineage>
</organism>
<dbReference type="OrthoDB" id="199913at2759"/>
<dbReference type="STRING" id="105785.A0A2J7RH50"/>
<dbReference type="InterPro" id="IPR013818">
    <property type="entry name" value="Lipase"/>
</dbReference>
<evidence type="ECO:0000256" key="1">
    <source>
        <dbReference type="ARBA" id="ARBA00004613"/>
    </source>
</evidence>
<dbReference type="PANTHER" id="PTHR11610">
    <property type="entry name" value="LIPASE"/>
    <property type="match status" value="1"/>
</dbReference>
<accession>A0A2J7RH50</accession>
<evidence type="ECO:0000256" key="5">
    <source>
        <dbReference type="SAM" id="SignalP"/>
    </source>
</evidence>
<reference evidence="7 8" key="1">
    <citation type="submission" date="2017-12" db="EMBL/GenBank/DDBJ databases">
        <title>Hemimetabolous genomes reveal molecular basis of termite eusociality.</title>
        <authorList>
            <person name="Harrison M.C."/>
            <person name="Jongepier E."/>
            <person name="Robertson H.M."/>
            <person name="Arning N."/>
            <person name="Bitard-Feildel T."/>
            <person name="Chao H."/>
            <person name="Childers C.P."/>
            <person name="Dinh H."/>
            <person name="Doddapaneni H."/>
            <person name="Dugan S."/>
            <person name="Gowin J."/>
            <person name="Greiner C."/>
            <person name="Han Y."/>
            <person name="Hu H."/>
            <person name="Hughes D.S.T."/>
            <person name="Huylmans A.-K."/>
            <person name="Kemena C."/>
            <person name="Kremer L.P.M."/>
            <person name="Lee S.L."/>
            <person name="Lopez-Ezquerra A."/>
            <person name="Mallet L."/>
            <person name="Monroy-Kuhn J.M."/>
            <person name="Moser A."/>
            <person name="Murali S.C."/>
            <person name="Muzny D.M."/>
            <person name="Otani S."/>
            <person name="Piulachs M.-D."/>
            <person name="Poelchau M."/>
            <person name="Qu J."/>
            <person name="Schaub F."/>
            <person name="Wada-Katsumata A."/>
            <person name="Worley K.C."/>
            <person name="Xie Q."/>
            <person name="Ylla G."/>
            <person name="Poulsen M."/>
            <person name="Gibbs R.A."/>
            <person name="Schal C."/>
            <person name="Richards S."/>
            <person name="Belles X."/>
            <person name="Korb J."/>
            <person name="Bornberg-Bauer E."/>
        </authorList>
    </citation>
    <scope>NUCLEOTIDE SEQUENCE [LARGE SCALE GENOMIC DNA]</scope>
    <source>
        <tissue evidence="7">Whole body</tissue>
    </source>
</reference>
<gene>
    <name evidence="7" type="ORF">B7P43_G09764</name>
</gene>
<dbReference type="InParanoid" id="A0A2J7RH50"/>
<evidence type="ECO:0000256" key="3">
    <source>
        <dbReference type="ARBA" id="ARBA00022525"/>
    </source>
</evidence>
<keyword evidence="3" id="KW-0964">Secreted</keyword>
<feature type="chain" id="PRO_5014402977" description="Lipase domain-containing protein" evidence="5">
    <location>
        <begin position="21"/>
        <end position="389"/>
    </location>
</feature>
<evidence type="ECO:0000313" key="8">
    <source>
        <dbReference type="Proteomes" id="UP000235965"/>
    </source>
</evidence>
<dbReference type="Proteomes" id="UP000235965">
    <property type="component" value="Unassembled WGS sequence"/>
</dbReference>
<keyword evidence="8" id="KW-1185">Reference proteome</keyword>
<dbReference type="SUPFAM" id="SSF53474">
    <property type="entry name" value="alpha/beta-Hydrolases"/>
    <property type="match status" value="1"/>
</dbReference>
<sequence length="389" mass="43165">MCSLFLPLILLAHIPSLLNGEKICCPDGECYSMDPPWRSLIRPVPAPNCVEKVQYLLYTRSNPSTAFNFSSENTSLEGSYFDASKPTMFFFHGWRGSVIHSSHPSMASSYLVSVDANVFLVDYSDVASNLYYPQPVSDLRVLARIVARFVRYIVDKKGVSKDGIHLMGLSLGAHLVGYIGKEVPGIRRITGLDPAGPLFKGEDCQVRLCKGDGQFVESVQTNKKYVLGFGTPREDYDVTFAMNGGMDQPSCGIDLIDLAVSHSQSRSDNNSKALVPSLSCSHEKSQVYYTEALRVPNCTFWGIKEDIYKRLVSVLSLGHGAKIFVPSRECEFPTCLPMGIHTIDYPASGVYIVPTNTKEPYCIKKPETSEDMKEVTIWNKPLKLLLGIF</sequence>
<evidence type="ECO:0000259" key="6">
    <source>
        <dbReference type="Pfam" id="PF00151"/>
    </source>
</evidence>
<protein>
    <recommendedName>
        <fullName evidence="6">Lipase domain-containing protein</fullName>
    </recommendedName>
</protein>
<name>A0A2J7RH50_9NEOP</name>
<dbReference type="Gene3D" id="3.40.50.1820">
    <property type="entry name" value="alpha/beta hydrolase"/>
    <property type="match status" value="1"/>
</dbReference>
<dbReference type="InterPro" id="IPR029058">
    <property type="entry name" value="AB_hydrolase_fold"/>
</dbReference>
<comment type="caution">
    <text evidence="7">The sequence shown here is derived from an EMBL/GenBank/DDBJ whole genome shotgun (WGS) entry which is preliminary data.</text>
</comment>
<dbReference type="GO" id="GO:0016042">
    <property type="term" value="P:lipid catabolic process"/>
    <property type="evidence" value="ECO:0007669"/>
    <property type="project" value="TreeGrafter"/>
</dbReference>
<evidence type="ECO:0000256" key="4">
    <source>
        <dbReference type="RuleBase" id="RU004262"/>
    </source>
</evidence>
<dbReference type="GO" id="GO:0016298">
    <property type="term" value="F:lipase activity"/>
    <property type="evidence" value="ECO:0007669"/>
    <property type="project" value="InterPro"/>
</dbReference>